<reference evidence="2" key="1">
    <citation type="journal article" date="2014" name="Proc. Natl. Acad. Sci. U.S.A.">
        <title>Extensive sampling of basidiomycete genomes demonstrates inadequacy of the white-rot/brown-rot paradigm for wood decay fungi.</title>
        <authorList>
            <person name="Riley R."/>
            <person name="Salamov A.A."/>
            <person name="Brown D.W."/>
            <person name="Nagy L.G."/>
            <person name="Floudas D."/>
            <person name="Held B.W."/>
            <person name="Levasseur A."/>
            <person name="Lombard V."/>
            <person name="Morin E."/>
            <person name="Otillar R."/>
            <person name="Lindquist E.A."/>
            <person name="Sun H."/>
            <person name="LaButti K.M."/>
            <person name="Schmutz J."/>
            <person name="Jabbour D."/>
            <person name="Luo H."/>
            <person name="Baker S.E."/>
            <person name="Pisabarro A.G."/>
            <person name="Walton J.D."/>
            <person name="Blanchette R.A."/>
            <person name="Henrissat B."/>
            <person name="Martin F."/>
            <person name="Cullen D."/>
            <person name="Hibbett D.S."/>
            <person name="Grigoriev I.V."/>
        </authorList>
    </citation>
    <scope>NUCLEOTIDE SEQUENCE [LARGE SCALE GENOMIC DNA]</scope>
    <source>
        <strain evidence="2">FD-172 SS1</strain>
    </source>
</reference>
<dbReference type="AlphaFoldDB" id="A0A067MDN9"/>
<dbReference type="Proteomes" id="UP000027195">
    <property type="component" value="Unassembled WGS sequence"/>
</dbReference>
<evidence type="ECO:0000313" key="2">
    <source>
        <dbReference type="Proteomes" id="UP000027195"/>
    </source>
</evidence>
<dbReference type="InParanoid" id="A0A067MDN9"/>
<protein>
    <submittedName>
        <fullName evidence="1">Uncharacterized protein</fullName>
    </submittedName>
</protein>
<sequence length="59" mass="6535">MVRSLLASFILWPRRASLESALPLVSVARVAVSRWFSSVIRIATGVTTTVVQDPWLLLP</sequence>
<organism evidence="1 2">
    <name type="scientific">Botryobasidium botryosum (strain FD-172 SS1)</name>
    <dbReference type="NCBI Taxonomy" id="930990"/>
    <lineage>
        <taxon>Eukaryota</taxon>
        <taxon>Fungi</taxon>
        <taxon>Dikarya</taxon>
        <taxon>Basidiomycota</taxon>
        <taxon>Agaricomycotina</taxon>
        <taxon>Agaricomycetes</taxon>
        <taxon>Cantharellales</taxon>
        <taxon>Botryobasidiaceae</taxon>
        <taxon>Botryobasidium</taxon>
    </lineage>
</organism>
<proteinExistence type="predicted"/>
<dbReference type="HOGENOM" id="CLU_2960430_0_0_1"/>
<keyword evidence="2" id="KW-1185">Reference proteome</keyword>
<name>A0A067MDN9_BOTB1</name>
<dbReference type="EMBL" id="KL198042">
    <property type="protein sequence ID" value="KDQ13684.1"/>
    <property type="molecule type" value="Genomic_DNA"/>
</dbReference>
<gene>
    <name evidence="1" type="ORF">BOTBODRAFT_33387</name>
</gene>
<evidence type="ECO:0000313" key="1">
    <source>
        <dbReference type="EMBL" id="KDQ13684.1"/>
    </source>
</evidence>
<accession>A0A067MDN9</accession>